<evidence type="ECO:0000313" key="8">
    <source>
        <dbReference type="Proteomes" id="UP001216595"/>
    </source>
</evidence>
<comment type="subcellular location">
    <subcellularLocation>
        <location evidence="1">Membrane</location>
        <topology evidence="1">Multi-pass membrane protein</topology>
    </subcellularLocation>
</comment>
<evidence type="ECO:0000256" key="2">
    <source>
        <dbReference type="ARBA" id="ARBA00022692"/>
    </source>
</evidence>
<feature type="transmembrane region" description="Helical" evidence="5">
    <location>
        <begin position="172"/>
        <end position="196"/>
    </location>
</feature>
<name>A0ABT5IAK3_9CAUL</name>
<accession>A0ABT5IAK3</accession>
<protein>
    <submittedName>
        <fullName evidence="7">Yip1 family protein</fullName>
    </submittedName>
</protein>
<comment type="caution">
    <text evidence="7">The sequence shown here is derived from an EMBL/GenBank/DDBJ whole genome shotgun (WGS) entry which is preliminary data.</text>
</comment>
<keyword evidence="2 5" id="KW-0812">Transmembrane</keyword>
<feature type="transmembrane region" description="Helical" evidence="5">
    <location>
        <begin position="126"/>
        <end position="152"/>
    </location>
</feature>
<dbReference type="InterPro" id="IPR006977">
    <property type="entry name" value="Yip1_dom"/>
</dbReference>
<feature type="domain" description="Yip1" evidence="6">
    <location>
        <begin position="18"/>
        <end position="185"/>
    </location>
</feature>
<gene>
    <name evidence="7" type="ORF">PQU94_02855</name>
</gene>
<dbReference type="Pfam" id="PF04893">
    <property type="entry name" value="Yip1"/>
    <property type="match status" value="1"/>
</dbReference>
<evidence type="ECO:0000313" key="7">
    <source>
        <dbReference type="EMBL" id="MDC7693217.1"/>
    </source>
</evidence>
<reference evidence="7 8" key="1">
    <citation type="submission" date="2023-01" db="EMBL/GenBank/DDBJ databases">
        <title>Novel species of the genus Asticcacaulis isolated from rivers.</title>
        <authorList>
            <person name="Lu H."/>
        </authorList>
    </citation>
    <scope>NUCLEOTIDE SEQUENCE [LARGE SCALE GENOMIC DNA]</scope>
    <source>
        <strain evidence="7 8">DXS10W</strain>
    </source>
</reference>
<evidence type="ECO:0000256" key="3">
    <source>
        <dbReference type="ARBA" id="ARBA00022989"/>
    </source>
</evidence>
<evidence type="ECO:0000259" key="6">
    <source>
        <dbReference type="Pfam" id="PF04893"/>
    </source>
</evidence>
<evidence type="ECO:0000256" key="5">
    <source>
        <dbReference type="SAM" id="Phobius"/>
    </source>
</evidence>
<organism evidence="7 8">
    <name type="scientific">Asticcacaulis currens</name>
    <dbReference type="NCBI Taxonomy" id="2984210"/>
    <lineage>
        <taxon>Bacteria</taxon>
        <taxon>Pseudomonadati</taxon>
        <taxon>Pseudomonadota</taxon>
        <taxon>Alphaproteobacteria</taxon>
        <taxon>Caulobacterales</taxon>
        <taxon>Caulobacteraceae</taxon>
        <taxon>Asticcacaulis</taxon>
    </lineage>
</organism>
<keyword evidence="4 5" id="KW-0472">Membrane</keyword>
<evidence type="ECO:0000256" key="1">
    <source>
        <dbReference type="ARBA" id="ARBA00004141"/>
    </source>
</evidence>
<keyword evidence="8" id="KW-1185">Reference proteome</keyword>
<dbReference type="EMBL" id="JAQQKW010000001">
    <property type="protein sequence ID" value="MDC7693217.1"/>
    <property type="molecule type" value="Genomic_DNA"/>
</dbReference>
<feature type="transmembrane region" description="Helical" evidence="5">
    <location>
        <begin position="44"/>
        <end position="68"/>
    </location>
</feature>
<proteinExistence type="predicted"/>
<dbReference type="Proteomes" id="UP001216595">
    <property type="component" value="Unassembled WGS sequence"/>
</dbReference>
<feature type="transmembrane region" description="Helical" evidence="5">
    <location>
        <begin position="80"/>
        <end position="105"/>
    </location>
</feature>
<keyword evidence="3 5" id="KW-1133">Transmembrane helix</keyword>
<sequence length="391" mass="40085">MSTVEATTRPPILDRIRGILLRPSPEWETIASEPTSKAALTTGYVMILAAIPAIAGFVGNSLVGMSFMGISSKLPVVSGLIIAVLGYVLSIVSVYIAAFVINALAPNFGGVKNDVQAFKVASYAMTAGWLAGIFALLPMLGVLGLLGLYGLYLLYTGLPRLMQSPKEKSMGYTAVVVVVMIVIQLIIGGITGAIMATRMMAGGAPNLTGQMKVDTPNGSVQVNGNDLEAAAKKMEAAAKAMEEGKATPAVEPAKLDALLPATFIGAAKSEAGASGGGTGSYSASEAHAVYAQGDKRVELKVSDIGAMGALAAFGTAMNVSSSSQSGNSYEKVHSDKGKIISEKWDGDSQSGSYSVVIGERLVIEASGNADMATLKAAVAAINEGQALSLVK</sequence>
<dbReference type="RefSeq" id="WP_272739970.1">
    <property type="nucleotide sequence ID" value="NZ_JAQQKW010000001.1"/>
</dbReference>
<evidence type="ECO:0000256" key="4">
    <source>
        <dbReference type="ARBA" id="ARBA00023136"/>
    </source>
</evidence>